<feature type="domain" description="Thiamine pyrophosphate enzyme N-terminal TPP-binding" evidence="6">
    <location>
        <begin position="22"/>
        <end position="133"/>
    </location>
</feature>
<sequence length="573" mass="58404">MSAEPTIPRAEGPSPQAAGAWAAIVDVLDRAGVSTLFGLPADDIALLRALAGRPRPDVVVARDQRAAAYMAIGHAQASGQVGVVVVGKGPAVTTVSTGVLEAATAGTPLLVLAAGTPAARRDTGAFQELDQVAVMSPLVRRALRADAPERVVPLLRHALLTATGPVPGPVYLEIPDDLLEVPVPVPDGPVPPPERAVTSVLPGDARASRLVAGARRPVVLAGGGVRSAAAGADALALAEGLGAPLFVTASGRGAVDEDHPHFAGVSGLYAPEETAELWAETDLVVALGSRLEETATYGWPETVGTDVPVVQVNRVASEFSTGFEGPLVLGDAGPVARGWAAGGAGDARWRARVRDSCARAAARSPELPDPSSGRPPRVLDVLAVLEAELPADRVLVGENGLADMWTYHWPAYTCRSVGGWVVPSEQTPLGFGVAAAAGVKKALGGRCVVAVVGDGAFTLVDADLPTLVDAGLAVLYVVVDNGGYGWLESQRSPGDGVAAGTFAAPRGHPPTLTDPRVHHEVVTDLAGLVPAVRAAYGATRSGRVAVVHVPIGLDDGPHAESVLEGDFPHLAGT</sequence>
<dbReference type="GO" id="GO:0003984">
    <property type="term" value="F:acetolactate synthase activity"/>
    <property type="evidence" value="ECO:0007669"/>
    <property type="project" value="TreeGrafter"/>
</dbReference>
<dbReference type="CDD" id="cd00568">
    <property type="entry name" value="TPP_enzymes"/>
    <property type="match status" value="1"/>
</dbReference>
<evidence type="ECO:0000259" key="5">
    <source>
        <dbReference type="Pfam" id="PF02775"/>
    </source>
</evidence>
<proteinExistence type="inferred from homology"/>
<dbReference type="InterPro" id="IPR012001">
    <property type="entry name" value="Thiamin_PyroP_enz_TPP-bd_dom"/>
</dbReference>
<dbReference type="GO" id="GO:0000287">
    <property type="term" value="F:magnesium ion binding"/>
    <property type="evidence" value="ECO:0007669"/>
    <property type="project" value="InterPro"/>
</dbReference>
<name>A0A4Q7V4Q1_PSEST</name>
<dbReference type="Gene3D" id="3.40.50.970">
    <property type="match status" value="2"/>
</dbReference>
<dbReference type="SUPFAM" id="SSF52518">
    <property type="entry name" value="Thiamin diphosphate-binding fold (THDP-binding)"/>
    <property type="match status" value="2"/>
</dbReference>
<dbReference type="GO" id="GO:0050660">
    <property type="term" value="F:flavin adenine dinucleotide binding"/>
    <property type="evidence" value="ECO:0007669"/>
    <property type="project" value="TreeGrafter"/>
</dbReference>
<feature type="domain" description="Thiamine pyrophosphate enzyme TPP-binding" evidence="5">
    <location>
        <begin position="400"/>
        <end position="498"/>
    </location>
</feature>
<evidence type="ECO:0000259" key="4">
    <source>
        <dbReference type="Pfam" id="PF00205"/>
    </source>
</evidence>
<dbReference type="InterPro" id="IPR045229">
    <property type="entry name" value="TPP_enz"/>
</dbReference>
<evidence type="ECO:0000313" key="7">
    <source>
        <dbReference type="EMBL" id="RZT88658.1"/>
    </source>
</evidence>
<dbReference type="InterPro" id="IPR012000">
    <property type="entry name" value="Thiamin_PyroP_enz_cen_dom"/>
</dbReference>
<dbReference type="EMBL" id="SHKL01000001">
    <property type="protein sequence ID" value="RZT88658.1"/>
    <property type="molecule type" value="Genomic_DNA"/>
</dbReference>
<accession>A0A4Q7V4Q1</accession>
<dbReference type="InterPro" id="IPR011766">
    <property type="entry name" value="TPP_enzyme_TPP-bd"/>
</dbReference>
<keyword evidence="8" id="KW-1185">Reference proteome</keyword>
<dbReference type="GO" id="GO:0005948">
    <property type="term" value="C:acetolactate synthase complex"/>
    <property type="evidence" value="ECO:0007669"/>
    <property type="project" value="TreeGrafter"/>
</dbReference>
<gene>
    <name evidence="7" type="ORF">EV383_5602</name>
</gene>
<feature type="domain" description="Thiamine pyrophosphate enzyme central" evidence="4">
    <location>
        <begin position="206"/>
        <end position="322"/>
    </location>
</feature>
<dbReference type="OrthoDB" id="4494979at2"/>
<evidence type="ECO:0000313" key="8">
    <source>
        <dbReference type="Proteomes" id="UP000291591"/>
    </source>
</evidence>
<organism evidence="7 8">
    <name type="scientific">Pseudonocardia sediminis</name>
    <dbReference type="NCBI Taxonomy" id="1397368"/>
    <lineage>
        <taxon>Bacteria</taxon>
        <taxon>Bacillati</taxon>
        <taxon>Actinomycetota</taxon>
        <taxon>Actinomycetes</taxon>
        <taxon>Pseudonocardiales</taxon>
        <taxon>Pseudonocardiaceae</taxon>
        <taxon>Pseudonocardia</taxon>
    </lineage>
</organism>
<protein>
    <submittedName>
        <fullName evidence="7">Acetolactate synthase-1/2/3 large subunit</fullName>
    </submittedName>
</protein>
<evidence type="ECO:0000259" key="6">
    <source>
        <dbReference type="Pfam" id="PF02776"/>
    </source>
</evidence>
<dbReference type="AlphaFoldDB" id="A0A4Q7V4Q1"/>
<dbReference type="RefSeq" id="WP_130292633.1">
    <property type="nucleotide sequence ID" value="NZ_SHKL01000001.1"/>
</dbReference>
<dbReference type="GO" id="GO:0009099">
    <property type="term" value="P:L-valine biosynthetic process"/>
    <property type="evidence" value="ECO:0007669"/>
    <property type="project" value="TreeGrafter"/>
</dbReference>
<reference evidence="7 8" key="1">
    <citation type="submission" date="2019-02" db="EMBL/GenBank/DDBJ databases">
        <title>Sequencing the genomes of 1000 actinobacteria strains.</title>
        <authorList>
            <person name="Klenk H.-P."/>
        </authorList>
    </citation>
    <scope>NUCLEOTIDE SEQUENCE [LARGE SCALE GENOMIC DNA]</scope>
    <source>
        <strain evidence="7 8">DSM 45779</strain>
    </source>
</reference>
<dbReference type="InterPro" id="IPR029061">
    <property type="entry name" value="THDP-binding"/>
</dbReference>
<dbReference type="GO" id="GO:0030976">
    <property type="term" value="F:thiamine pyrophosphate binding"/>
    <property type="evidence" value="ECO:0007669"/>
    <property type="project" value="InterPro"/>
</dbReference>
<dbReference type="PANTHER" id="PTHR18968:SF13">
    <property type="entry name" value="ACETOLACTATE SYNTHASE CATALYTIC SUBUNIT, MITOCHONDRIAL"/>
    <property type="match status" value="1"/>
</dbReference>
<dbReference type="Proteomes" id="UP000291591">
    <property type="component" value="Unassembled WGS sequence"/>
</dbReference>
<dbReference type="CDD" id="cd07035">
    <property type="entry name" value="TPP_PYR_POX_like"/>
    <property type="match status" value="1"/>
</dbReference>
<dbReference type="Pfam" id="PF02775">
    <property type="entry name" value="TPP_enzyme_C"/>
    <property type="match status" value="1"/>
</dbReference>
<comment type="caution">
    <text evidence="7">The sequence shown here is derived from an EMBL/GenBank/DDBJ whole genome shotgun (WGS) entry which is preliminary data.</text>
</comment>
<dbReference type="Gene3D" id="3.40.50.1220">
    <property type="entry name" value="TPP-binding domain"/>
    <property type="match status" value="1"/>
</dbReference>
<dbReference type="GO" id="GO:0009097">
    <property type="term" value="P:isoleucine biosynthetic process"/>
    <property type="evidence" value="ECO:0007669"/>
    <property type="project" value="TreeGrafter"/>
</dbReference>
<keyword evidence="2 3" id="KW-0786">Thiamine pyrophosphate</keyword>
<dbReference type="SUPFAM" id="SSF52467">
    <property type="entry name" value="DHS-like NAD/FAD-binding domain"/>
    <property type="match status" value="1"/>
</dbReference>
<evidence type="ECO:0000256" key="3">
    <source>
        <dbReference type="RuleBase" id="RU362132"/>
    </source>
</evidence>
<evidence type="ECO:0000256" key="1">
    <source>
        <dbReference type="ARBA" id="ARBA00007812"/>
    </source>
</evidence>
<dbReference type="PANTHER" id="PTHR18968">
    <property type="entry name" value="THIAMINE PYROPHOSPHATE ENZYMES"/>
    <property type="match status" value="1"/>
</dbReference>
<evidence type="ECO:0000256" key="2">
    <source>
        <dbReference type="ARBA" id="ARBA00023052"/>
    </source>
</evidence>
<dbReference type="Pfam" id="PF00205">
    <property type="entry name" value="TPP_enzyme_M"/>
    <property type="match status" value="1"/>
</dbReference>
<dbReference type="InterPro" id="IPR029035">
    <property type="entry name" value="DHS-like_NAD/FAD-binding_dom"/>
</dbReference>
<comment type="similarity">
    <text evidence="1 3">Belongs to the TPP enzyme family.</text>
</comment>
<dbReference type="Pfam" id="PF02776">
    <property type="entry name" value="TPP_enzyme_N"/>
    <property type="match status" value="1"/>
</dbReference>